<name>A0A9N9Q0Y0_9HELO</name>
<organism evidence="1 2">
    <name type="scientific">Hymenoscyphus albidus</name>
    <dbReference type="NCBI Taxonomy" id="595503"/>
    <lineage>
        <taxon>Eukaryota</taxon>
        <taxon>Fungi</taxon>
        <taxon>Dikarya</taxon>
        <taxon>Ascomycota</taxon>
        <taxon>Pezizomycotina</taxon>
        <taxon>Leotiomycetes</taxon>
        <taxon>Helotiales</taxon>
        <taxon>Helotiaceae</taxon>
        <taxon>Hymenoscyphus</taxon>
    </lineage>
</organism>
<keyword evidence="2" id="KW-1185">Reference proteome</keyword>
<gene>
    <name evidence="1" type="ORF">HYALB_00001558</name>
</gene>
<comment type="caution">
    <text evidence="1">The sequence shown here is derived from an EMBL/GenBank/DDBJ whole genome shotgun (WGS) entry which is preliminary data.</text>
</comment>
<sequence length="117" mass="14145">MLFQLRQEWLLAQILFQITGSKGIDDFDKKLEFILKELNTTFKDHIDFWTTFNRPPNSGYLTYDLKSLQDRADEVNGFAKELRRWEESIRDFEPIIRYEKYARQDLNQVVDAIYDEK</sequence>
<dbReference type="AlphaFoldDB" id="A0A9N9Q0Y0"/>
<dbReference type="Proteomes" id="UP000701801">
    <property type="component" value="Unassembled WGS sequence"/>
</dbReference>
<accession>A0A9N9Q0Y0</accession>
<evidence type="ECO:0000313" key="1">
    <source>
        <dbReference type="EMBL" id="CAG8970772.1"/>
    </source>
</evidence>
<dbReference type="EMBL" id="CAJVRM010000002">
    <property type="protein sequence ID" value="CAG8970772.1"/>
    <property type="molecule type" value="Genomic_DNA"/>
</dbReference>
<protein>
    <submittedName>
        <fullName evidence="1">Uncharacterized protein</fullName>
    </submittedName>
</protein>
<dbReference type="OrthoDB" id="10459024at2759"/>
<proteinExistence type="predicted"/>
<evidence type="ECO:0000313" key="2">
    <source>
        <dbReference type="Proteomes" id="UP000701801"/>
    </source>
</evidence>
<reference evidence="1" key="1">
    <citation type="submission" date="2021-07" db="EMBL/GenBank/DDBJ databases">
        <authorList>
            <person name="Durling M."/>
        </authorList>
    </citation>
    <scope>NUCLEOTIDE SEQUENCE</scope>
</reference>